<evidence type="ECO:0000313" key="3">
    <source>
        <dbReference type="Proteomes" id="UP001152747"/>
    </source>
</evidence>
<dbReference type="AlphaFoldDB" id="A0A9P1IZF4"/>
<feature type="transmembrane region" description="Helical" evidence="1">
    <location>
        <begin position="184"/>
        <end position="204"/>
    </location>
</feature>
<keyword evidence="1" id="KW-0812">Transmembrane</keyword>
<keyword evidence="1" id="KW-0472">Membrane</keyword>
<dbReference type="Proteomes" id="UP001152747">
    <property type="component" value="Unassembled WGS sequence"/>
</dbReference>
<proteinExistence type="predicted"/>
<name>A0A9P1IZF4_9PELO</name>
<comment type="caution">
    <text evidence="2">The sequence shown here is derived from an EMBL/GenBank/DDBJ whole genome shotgun (WGS) entry which is preliminary data.</text>
</comment>
<keyword evidence="1" id="KW-1133">Transmembrane helix</keyword>
<evidence type="ECO:0000256" key="1">
    <source>
        <dbReference type="SAM" id="Phobius"/>
    </source>
</evidence>
<dbReference type="EMBL" id="CANHGI010000006">
    <property type="protein sequence ID" value="CAI5455226.1"/>
    <property type="molecule type" value="Genomic_DNA"/>
</dbReference>
<keyword evidence="3" id="KW-1185">Reference proteome</keyword>
<reference evidence="2" key="1">
    <citation type="submission" date="2022-11" db="EMBL/GenBank/DDBJ databases">
        <authorList>
            <person name="Kikuchi T."/>
        </authorList>
    </citation>
    <scope>NUCLEOTIDE SEQUENCE</scope>
    <source>
        <strain evidence="2">PS1010</strain>
    </source>
</reference>
<accession>A0A9P1IZF4</accession>
<evidence type="ECO:0000313" key="2">
    <source>
        <dbReference type="EMBL" id="CAI5455226.1"/>
    </source>
</evidence>
<organism evidence="2 3">
    <name type="scientific">Caenorhabditis angaria</name>
    <dbReference type="NCBI Taxonomy" id="860376"/>
    <lineage>
        <taxon>Eukaryota</taxon>
        <taxon>Metazoa</taxon>
        <taxon>Ecdysozoa</taxon>
        <taxon>Nematoda</taxon>
        <taxon>Chromadorea</taxon>
        <taxon>Rhabditida</taxon>
        <taxon>Rhabditina</taxon>
        <taxon>Rhabditomorpha</taxon>
        <taxon>Rhabditoidea</taxon>
        <taxon>Rhabditidae</taxon>
        <taxon>Peloderinae</taxon>
        <taxon>Caenorhabditis</taxon>
    </lineage>
</organism>
<protein>
    <submittedName>
        <fullName evidence="2">Uncharacterized protein</fullName>
    </submittedName>
</protein>
<gene>
    <name evidence="2" type="ORF">CAMP_LOCUS17863</name>
</gene>
<sequence>MDKIIYRAEEDRIYENLRTSRSSSEVPKNVQIIQRLEEAINYNSEPKVIPISESTWEILLKSIDCWSQFSRNKGKVDFWQSLPDIKMVAPSKIYGQYLDYAGLEIGPEQLLQEIDENREEVAVEMGNVGHRIIDIEEDNEYPPRELPMLRDSLNNVYALLGYQQYQSRNLDLVMDAVHSPRNLFYFYIVVAAFIFIYFFTQYCYPAMF</sequence>